<feature type="compositionally biased region" description="Gly residues" evidence="1">
    <location>
        <begin position="577"/>
        <end position="589"/>
    </location>
</feature>
<dbReference type="EMBL" id="CABFOC020000002">
    <property type="protein sequence ID" value="CAH0039393.1"/>
    <property type="molecule type" value="Genomic_DNA"/>
</dbReference>
<dbReference type="Proteomes" id="UP000775872">
    <property type="component" value="Unassembled WGS sequence"/>
</dbReference>
<evidence type="ECO:0000256" key="3">
    <source>
        <dbReference type="SAM" id="SignalP"/>
    </source>
</evidence>
<feature type="compositionally biased region" description="Low complexity" evidence="1">
    <location>
        <begin position="467"/>
        <end position="476"/>
    </location>
</feature>
<feature type="compositionally biased region" description="Low complexity" evidence="1">
    <location>
        <begin position="393"/>
        <end position="415"/>
    </location>
</feature>
<feature type="compositionally biased region" description="Low complexity" evidence="1">
    <location>
        <begin position="524"/>
        <end position="548"/>
    </location>
</feature>
<evidence type="ECO:0000313" key="4">
    <source>
        <dbReference type="EMBL" id="CAH0039393.1"/>
    </source>
</evidence>
<keyword evidence="3" id="KW-0732">Signal</keyword>
<reference evidence="5" key="1">
    <citation type="submission" date="2019-06" db="EMBL/GenBank/DDBJ databases">
        <authorList>
            <person name="Broberg M."/>
        </authorList>
    </citation>
    <scope>NUCLEOTIDE SEQUENCE [LARGE SCALE GENOMIC DNA]</scope>
</reference>
<feature type="compositionally biased region" description="Polar residues" evidence="1">
    <location>
        <begin position="210"/>
        <end position="240"/>
    </location>
</feature>
<organism evidence="4 5">
    <name type="scientific">Clonostachys solani</name>
    <dbReference type="NCBI Taxonomy" id="160281"/>
    <lineage>
        <taxon>Eukaryota</taxon>
        <taxon>Fungi</taxon>
        <taxon>Dikarya</taxon>
        <taxon>Ascomycota</taxon>
        <taxon>Pezizomycotina</taxon>
        <taxon>Sordariomycetes</taxon>
        <taxon>Hypocreomycetidae</taxon>
        <taxon>Hypocreales</taxon>
        <taxon>Bionectriaceae</taxon>
        <taxon>Clonostachys</taxon>
    </lineage>
</organism>
<evidence type="ECO:0000256" key="1">
    <source>
        <dbReference type="SAM" id="MobiDB-lite"/>
    </source>
</evidence>
<feature type="compositionally biased region" description="Polar residues" evidence="1">
    <location>
        <begin position="157"/>
        <end position="167"/>
    </location>
</feature>
<accession>A0A9N9YT54</accession>
<reference evidence="4 5" key="2">
    <citation type="submission" date="2021-10" db="EMBL/GenBank/DDBJ databases">
        <authorList>
            <person name="Piombo E."/>
        </authorList>
    </citation>
    <scope>NUCLEOTIDE SEQUENCE [LARGE SCALE GENOMIC DNA]</scope>
</reference>
<protein>
    <submittedName>
        <fullName evidence="4">Uncharacterized protein</fullName>
    </submittedName>
</protein>
<proteinExistence type="predicted"/>
<keyword evidence="2" id="KW-1133">Transmembrane helix</keyword>
<comment type="caution">
    <text evidence="4">The sequence shown here is derived from an EMBL/GenBank/DDBJ whole genome shotgun (WGS) entry which is preliminary data.</text>
</comment>
<keyword evidence="2" id="KW-0472">Membrane</keyword>
<evidence type="ECO:0000256" key="2">
    <source>
        <dbReference type="SAM" id="Phobius"/>
    </source>
</evidence>
<feature type="compositionally biased region" description="Pro residues" evidence="1">
    <location>
        <begin position="441"/>
        <end position="451"/>
    </location>
</feature>
<sequence>MRVNIFKTLLPFLLAPGGHTHGTKVDAACALDCSHRLLNSSDTVDWRALCSDQLKQHSLFQCLVLSCTSDSYSNALTSVVTSCLDNGAVIAPLHPVQFASPALYARQFTTTIVQGPGSYGPEVGGGGKGQPGSPTNPSVPLNCEAGMDRILTLSLPGPTSNPSQSSPGAIGRPQTQNPNQGSQSGQPQGHPPVGNGGSSNGPPGDASNPTCTGNLNDCNTDGNRPSSNGSGNYPDTSQPVGSSSPSPNKGPNTSSGDQSAQQPQNGQGSDAHSPSPGAPGASNSNQSSQPPFSDGQSGAQPSRNPQGSPPSSQNTDGIGGIPCPQGQSNSGPGQDSSSPTNPNTNNGTPSSSSNQAPSSPNSQSPNSPQGPSKSNPGSGTTGGQPPAGPPSSPGNNNGCASDQGNSGSNSPAGSPTRPTNPGPEGCHDAGSPGSPSNGSPVQPPASSPAPDPNGGGVPCPNTGNGKGPNSGNFPGPGSDPMAGPGAGASPEIIVTVQMPAPSGNPEAGPPRNSPSNGGVGPGGAAPSPSKGSQPLPSGSSGPSSSPGSTKGADPNPPDSPDSGEFPCDDESAASGQPGPGNGANNGGAGTPASDFTLWPLPTAPPTVPGSAVDSGPNIPPQTDITFKKSGPASLTVPGAPANAPEVTLWPRPTANAPTAAPANANGNQETIVLHIPLPGHIIQGDSLTGVKTLDAMMTKDLFPGSSVAPELVSAPSYAVGNKRGLVARETNEGIPNPSQSFFRSENHTASTTLATYTGAAGRRLASNTFIFAYYGVFAFGFLLWAFN</sequence>
<name>A0A9N9YT54_9HYPO</name>
<feature type="compositionally biased region" description="Polar residues" evidence="1">
    <location>
        <begin position="257"/>
        <end position="267"/>
    </location>
</feature>
<feature type="compositionally biased region" description="Polar residues" evidence="1">
    <location>
        <begin position="294"/>
        <end position="316"/>
    </location>
</feature>
<keyword evidence="5" id="KW-1185">Reference proteome</keyword>
<dbReference type="AlphaFoldDB" id="A0A9N9YT54"/>
<keyword evidence="2" id="KW-0812">Transmembrane</keyword>
<feature type="transmembrane region" description="Helical" evidence="2">
    <location>
        <begin position="769"/>
        <end position="786"/>
    </location>
</feature>
<feature type="compositionally biased region" description="Low complexity" evidence="1">
    <location>
        <begin position="173"/>
        <end position="193"/>
    </location>
</feature>
<feature type="compositionally biased region" description="Low complexity" evidence="1">
    <location>
        <begin position="336"/>
        <end position="378"/>
    </location>
</feature>
<feature type="compositionally biased region" description="Low complexity" evidence="1">
    <location>
        <begin position="241"/>
        <end position="256"/>
    </location>
</feature>
<feature type="compositionally biased region" description="Low complexity" evidence="1">
    <location>
        <begin position="430"/>
        <end position="440"/>
    </location>
</feature>
<feature type="region of interest" description="Disordered" evidence="1">
    <location>
        <begin position="116"/>
        <end position="617"/>
    </location>
</feature>
<evidence type="ECO:0000313" key="5">
    <source>
        <dbReference type="Proteomes" id="UP000775872"/>
    </source>
</evidence>
<feature type="signal peptide" evidence="3">
    <location>
        <begin position="1"/>
        <end position="20"/>
    </location>
</feature>
<feature type="compositionally biased region" description="Low complexity" evidence="1">
    <location>
        <begin position="200"/>
        <end position="209"/>
    </location>
</feature>
<feature type="compositionally biased region" description="Polar residues" evidence="1">
    <location>
        <begin position="325"/>
        <end position="335"/>
    </location>
</feature>
<feature type="compositionally biased region" description="Low complexity" evidence="1">
    <location>
        <begin position="268"/>
        <end position="290"/>
    </location>
</feature>
<gene>
    <name evidence="4" type="ORF">CSOL1703_00003634</name>
</gene>
<feature type="chain" id="PRO_5040215696" evidence="3">
    <location>
        <begin position="21"/>
        <end position="787"/>
    </location>
</feature>
<dbReference type="OrthoDB" id="5421216at2759"/>